<evidence type="ECO:0000256" key="7">
    <source>
        <dbReference type="SAM" id="Phobius"/>
    </source>
</evidence>
<dbReference type="GO" id="GO:0022857">
    <property type="term" value="F:transmembrane transporter activity"/>
    <property type="evidence" value="ECO:0007669"/>
    <property type="project" value="TreeGrafter"/>
</dbReference>
<dbReference type="AlphaFoldDB" id="A0A7R7EHG1"/>
<evidence type="ECO:0000259" key="8">
    <source>
        <dbReference type="Pfam" id="PF02687"/>
    </source>
</evidence>
<dbReference type="RefSeq" id="WP_271714219.1">
    <property type="nucleotide sequence ID" value="NZ_AP024169.1"/>
</dbReference>
<comment type="similarity">
    <text evidence="6">Belongs to the ABC-4 integral membrane protein family.</text>
</comment>
<dbReference type="Proteomes" id="UP000595897">
    <property type="component" value="Chromosome"/>
</dbReference>
<evidence type="ECO:0000256" key="1">
    <source>
        <dbReference type="ARBA" id="ARBA00004651"/>
    </source>
</evidence>
<proteinExistence type="inferred from homology"/>
<keyword evidence="2" id="KW-1003">Cell membrane</keyword>
<dbReference type="InterPro" id="IPR003838">
    <property type="entry name" value="ABC3_permease_C"/>
</dbReference>
<accession>A0A7R7EHG1</accession>
<feature type="transmembrane region" description="Helical" evidence="7">
    <location>
        <begin position="242"/>
        <end position="262"/>
    </location>
</feature>
<keyword evidence="10" id="KW-1185">Reference proteome</keyword>
<feature type="transmembrane region" description="Helical" evidence="7">
    <location>
        <begin position="336"/>
        <end position="360"/>
    </location>
</feature>
<dbReference type="GO" id="GO:0005886">
    <property type="term" value="C:plasma membrane"/>
    <property type="evidence" value="ECO:0007669"/>
    <property type="project" value="UniProtKB-SubCell"/>
</dbReference>
<reference evidence="9 10" key="1">
    <citation type="submission" date="2020-11" db="EMBL/GenBank/DDBJ databases">
        <title>Draft genome sequencing of a Lachnospiraceae strain isolated from anoxic soil subjected to BSD treatment.</title>
        <authorList>
            <person name="Uek A."/>
            <person name="Tonouchi A."/>
        </authorList>
    </citation>
    <scope>NUCLEOTIDE SEQUENCE [LARGE SCALE GENOMIC DNA]</scope>
    <source>
        <strain evidence="9 10">TB5</strain>
    </source>
</reference>
<evidence type="ECO:0000256" key="4">
    <source>
        <dbReference type="ARBA" id="ARBA00022989"/>
    </source>
</evidence>
<feature type="transmembrane region" description="Helical" evidence="7">
    <location>
        <begin position="823"/>
        <end position="844"/>
    </location>
</feature>
<sequence>MKLHREYIRKYKKNTLAILCSMVMTIALVVCLFIVTHSDKNIDSLQGQYVRGAYDIALKDLTREQIKEISNDKRLTHVELEKYLYSGMGDANQKFAIIAANGEYVQERTRILKGRMPVNKNEIVAEVWSLKNLGVKPELNTEFTVKVSDPGSTKEDWKSVTYRVVGIISDNAANKTYGNIEIYTQFQEDYKDASLVLKYKKGIDIKKEGKEIKNQYHLKGKQIHYNYDVVDYAYYQSKASKASLLISFILLCVCAVVISGVYRISLMNRSSQYGILKAVGMQKRQIRALIAKELYEIYFLSIPLGVILGLAVAYSLNMLTRDKTMELIFWGKIYRIQLIIPIEEIALCIVGVGVIVGIIVEITSHMINRKTAIAIIRGELGVNNNKKHVFMTRLFQKMEKPYKAIALKYVCYDVKSIVFVVLSLSIGASLFIGLFYQAKLNHTTNSLQKQMLYYNGDFILEKFNDDLITTGLSEKVLEQIENMKGVRAISTQRALPIRVLDDKKIIKNQNYFDFFDRISKGDFPFDSYEGNDGTDSFYMTELKAYNSTALKNLHKYLLEGDYDPDNMKKDSVILYMPKTIGKNDWRRPQSYPKSGAYVMEYKAGDEITLKYRTDLKTNKNQYYKFTDKDANYTYKKYKIAAIAYYPYMKQVTYMANAYPTIIISEDQMKEIVPKKAYATITLSVDQSLGKKYLNQVNNKLISLVVDNEGATARSIIDQIRDMDNLFRKQLIYSYGIAFVVLVLSCINIINNLKYRIHIRKQEISIYRAIGIRHEMICKMIHLENMILGVISIVVTCIASYPITGYLYHRSQISYLQVGYQNDLFILGVVSILTLIICNVVSRIVTKGLRGSSIVENINTVE</sequence>
<evidence type="ECO:0000313" key="10">
    <source>
        <dbReference type="Proteomes" id="UP000595897"/>
    </source>
</evidence>
<feature type="transmembrane region" description="Helical" evidence="7">
    <location>
        <begin position="297"/>
        <end position="316"/>
    </location>
</feature>
<feature type="transmembrane region" description="Helical" evidence="7">
    <location>
        <begin position="785"/>
        <end position="803"/>
    </location>
</feature>
<name>A0A7R7EHG1_9FIRM</name>
<feature type="transmembrane region" description="Helical" evidence="7">
    <location>
        <begin position="16"/>
        <end position="35"/>
    </location>
</feature>
<gene>
    <name evidence="9" type="ORF">bsdtb5_02110</name>
</gene>
<dbReference type="EMBL" id="AP024169">
    <property type="protein sequence ID" value="BCN28916.1"/>
    <property type="molecule type" value="Genomic_DNA"/>
</dbReference>
<feature type="domain" description="ABC3 transporter permease C-terminal" evidence="8">
    <location>
        <begin position="736"/>
        <end position="841"/>
    </location>
</feature>
<comment type="subcellular location">
    <subcellularLocation>
        <location evidence="1">Cell membrane</location>
        <topology evidence="1">Multi-pass membrane protein</topology>
    </subcellularLocation>
</comment>
<dbReference type="InterPro" id="IPR050250">
    <property type="entry name" value="Macrolide_Exporter_MacB"/>
</dbReference>
<evidence type="ECO:0000256" key="6">
    <source>
        <dbReference type="ARBA" id="ARBA00038076"/>
    </source>
</evidence>
<evidence type="ECO:0000256" key="2">
    <source>
        <dbReference type="ARBA" id="ARBA00022475"/>
    </source>
</evidence>
<keyword evidence="5 7" id="KW-0472">Membrane</keyword>
<dbReference type="PANTHER" id="PTHR30572">
    <property type="entry name" value="MEMBRANE COMPONENT OF TRANSPORTER-RELATED"/>
    <property type="match status" value="1"/>
</dbReference>
<organism evidence="9 10">
    <name type="scientific">Anaeromicropila herbilytica</name>
    <dbReference type="NCBI Taxonomy" id="2785025"/>
    <lineage>
        <taxon>Bacteria</taxon>
        <taxon>Bacillati</taxon>
        <taxon>Bacillota</taxon>
        <taxon>Clostridia</taxon>
        <taxon>Lachnospirales</taxon>
        <taxon>Lachnospiraceae</taxon>
        <taxon>Anaeromicropila</taxon>
    </lineage>
</organism>
<dbReference type="Pfam" id="PF02687">
    <property type="entry name" value="FtsX"/>
    <property type="match status" value="2"/>
</dbReference>
<protein>
    <submittedName>
        <fullName evidence="9">ABC transporter permease</fullName>
    </submittedName>
</protein>
<evidence type="ECO:0000256" key="5">
    <source>
        <dbReference type="ARBA" id="ARBA00023136"/>
    </source>
</evidence>
<feature type="domain" description="ABC3 transporter permease C-terminal" evidence="8">
    <location>
        <begin position="245"/>
        <end position="367"/>
    </location>
</feature>
<feature type="transmembrane region" description="Helical" evidence="7">
    <location>
        <begin position="417"/>
        <end position="436"/>
    </location>
</feature>
<dbReference type="PANTHER" id="PTHR30572:SF4">
    <property type="entry name" value="ABC TRANSPORTER PERMEASE YTRF"/>
    <property type="match status" value="1"/>
</dbReference>
<keyword evidence="3 7" id="KW-0812">Transmembrane</keyword>
<evidence type="ECO:0000313" key="9">
    <source>
        <dbReference type="EMBL" id="BCN28916.1"/>
    </source>
</evidence>
<evidence type="ECO:0000256" key="3">
    <source>
        <dbReference type="ARBA" id="ARBA00022692"/>
    </source>
</evidence>
<dbReference type="KEGG" id="ahb:bsdtb5_02110"/>
<keyword evidence="4 7" id="KW-1133">Transmembrane helix</keyword>
<feature type="transmembrane region" description="Helical" evidence="7">
    <location>
        <begin position="730"/>
        <end position="750"/>
    </location>
</feature>